<reference evidence="1 2" key="1">
    <citation type="submission" date="2024-08" db="EMBL/GenBank/DDBJ databases">
        <title>Genome mining of Saccharopolyspora cebuensis PGLac3 from Nigerian medicinal plant.</title>
        <authorList>
            <person name="Ezeobiora C.E."/>
            <person name="Igbokwe N.H."/>
            <person name="Amin D.H."/>
            <person name="Mendie U.E."/>
        </authorList>
    </citation>
    <scope>NUCLEOTIDE SEQUENCE [LARGE SCALE GENOMIC DNA]</scope>
    <source>
        <strain evidence="1 2">PGLac3</strain>
    </source>
</reference>
<comment type="caution">
    <text evidence="1">The sequence shown here is derived from an EMBL/GenBank/DDBJ whole genome shotgun (WGS) entry which is preliminary data.</text>
</comment>
<protein>
    <submittedName>
        <fullName evidence="1">Uncharacterized protein</fullName>
    </submittedName>
</protein>
<accession>A0ABV4CIP8</accession>
<keyword evidence="2" id="KW-1185">Reference proteome</keyword>
<name>A0ABV4CIP8_9PSEU</name>
<sequence>MLIHWKFSVPSASVDLFEHADRLTEALLDQEECTPQFTDSAVSVDRGEGIVEVEASVKAATSDEGIAVGQAAIRTALHACGVSTPFWPSHDELLTLLPRNLETEEQALT</sequence>
<proteinExistence type="predicted"/>
<evidence type="ECO:0000313" key="1">
    <source>
        <dbReference type="EMBL" id="MEY8040960.1"/>
    </source>
</evidence>
<evidence type="ECO:0000313" key="2">
    <source>
        <dbReference type="Proteomes" id="UP001564626"/>
    </source>
</evidence>
<dbReference type="RefSeq" id="WP_345355521.1">
    <property type="nucleotide sequence ID" value="NZ_BAABII010000001.1"/>
</dbReference>
<dbReference type="Proteomes" id="UP001564626">
    <property type="component" value="Unassembled WGS sequence"/>
</dbReference>
<gene>
    <name evidence="1" type="ORF">AB8O55_16240</name>
</gene>
<organism evidence="1 2">
    <name type="scientific">Saccharopolyspora cebuensis</name>
    <dbReference type="NCBI Taxonomy" id="418759"/>
    <lineage>
        <taxon>Bacteria</taxon>
        <taxon>Bacillati</taxon>
        <taxon>Actinomycetota</taxon>
        <taxon>Actinomycetes</taxon>
        <taxon>Pseudonocardiales</taxon>
        <taxon>Pseudonocardiaceae</taxon>
        <taxon>Saccharopolyspora</taxon>
    </lineage>
</organism>
<dbReference type="EMBL" id="JBGEHV010000029">
    <property type="protein sequence ID" value="MEY8040960.1"/>
    <property type="molecule type" value="Genomic_DNA"/>
</dbReference>